<evidence type="ECO:0000256" key="4">
    <source>
        <dbReference type="ARBA" id="ARBA00022801"/>
    </source>
</evidence>
<protein>
    <submittedName>
        <fullName evidence="8">Putative Xaa-Pro aminopeptidase 3</fullName>
    </submittedName>
</protein>
<dbReference type="InterPro" id="IPR000994">
    <property type="entry name" value="Pept_M24"/>
</dbReference>
<comment type="similarity">
    <text evidence="2">Belongs to the peptidase M24B family.</text>
</comment>
<evidence type="ECO:0000256" key="6">
    <source>
        <dbReference type="SAM" id="MobiDB-lite"/>
    </source>
</evidence>
<dbReference type="EMBL" id="SEYY01018650">
    <property type="protein sequence ID" value="KAB7499148.1"/>
    <property type="molecule type" value="Genomic_DNA"/>
</dbReference>
<dbReference type="GO" id="GO:0070006">
    <property type="term" value="F:metalloaminopeptidase activity"/>
    <property type="evidence" value="ECO:0007669"/>
    <property type="project" value="InterPro"/>
</dbReference>
<evidence type="ECO:0000259" key="7">
    <source>
        <dbReference type="SMART" id="SM01011"/>
    </source>
</evidence>
<dbReference type="SUPFAM" id="SSF55920">
    <property type="entry name" value="Creatinase/aminopeptidase"/>
    <property type="match status" value="1"/>
</dbReference>
<dbReference type="InterPro" id="IPR029149">
    <property type="entry name" value="Creatin/AminoP/Spt16_N"/>
</dbReference>
<evidence type="ECO:0000256" key="1">
    <source>
        <dbReference type="ARBA" id="ARBA00001936"/>
    </source>
</evidence>
<dbReference type="Proteomes" id="UP000326759">
    <property type="component" value="Unassembled WGS sequence"/>
</dbReference>
<dbReference type="SUPFAM" id="SSF53092">
    <property type="entry name" value="Creatinase/prolidase N-terminal domain"/>
    <property type="match status" value="1"/>
</dbReference>
<dbReference type="GO" id="GO:0005739">
    <property type="term" value="C:mitochondrion"/>
    <property type="evidence" value="ECO:0007669"/>
    <property type="project" value="TreeGrafter"/>
</dbReference>
<feature type="compositionally biased region" description="Polar residues" evidence="6">
    <location>
        <begin position="53"/>
        <end position="68"/>
    </location>
</feature>
<dbReference type="PANTHER" id="PTHR43226:SF4">
    <property type="entry name" value="XAA-PRO AMINOPEPTIDASE 3"/>
    <property type="match status" value="1"/>
</dbReference>
<comment type="cofactor">
    <cofactor evidence="1">
        <name>Mn(2+)</name>
        <dbReference type="ChEBI" id="CHEBI:29035"/>
    </cofactor>
</comment>
<keyword evidence="9" id="KW-1185">Reference proteome</keyword>
<keyword evidence="4" id="KW-0378">Hydrolase</keyword>
<comment type="caution">
    <text evidence="8">The sequence shown here is derived from an EMBL/GenBank/DDBJ whole genome shotgun (WGS) entry which is preliminary data.</text>
</comment>
<evidence type="ECO:0000256" key="3">
    <source>
        <dbReference type="ARBA" id="ARBA00022723"/>
    </source>
</evidence>
<keyword evidence="8" id="KW-0645">Protease</keyword>
<evidence type="ECO:0000256" key="2">
    <source>
        <dbReference type="ARBA" id="ARBA00008766"/>
    </source>
</evidence>
<dbReference type="InterPro" id="IPR036005">
    <property type="entry name" value="Creatinase/aminopeptidase-like"/>
</dbReference>
<dbReference type="InterPro" id="IPR052433">
    <property type="entry name" value="X-Pro_dipept-like"/>
</dbReference>
<dbReference type="SMART" id="SM01011">
    <property type="entry name" value="AMP_N"/>
    <property type="match status" value="1"/>
</dbReference>
<organism evidence="8 9">
    <name type="scientific">Armadillidium nasatum</name>
    <dbReference type="NCBI Taxonomy" id="96803"/>
    <lineage>
        <taxon>Eukaryota</taxon>
        <taxon>Metazoa</taxon>
        <taxon>Ecdysozoa</taxon>
        <taxon>Arthropoda</taxon>
        <taxon>Crustacea</taxon>
        <taxon>Multicrustacea</taxon>
        <taxon>Malacostraca</taxon>
        <taxon>Eumalacostraca</taxon>
        <taxon>Peracarida</taxon>
        <taxon>Isopoda</taxon>
        <taxon>Oniscidea</taxon>
        <taxon>Crinocheta</taxon>
        <taxon>Armadillidiidae</taxon>
        <taxon>Armadillidium</taxon>
    </lineage>
</organism>
<dbReference type="Gene3D" id="3.90.230.10">
    <property type="entry name" value="Creatinase/methionine aminopeptidase superfamily"/>
    <property type="match status" value="1"/>
</dbReference>
<gene>
    <name evidence="8" type="primary">Xpnpep3</name>
    <name evidence="8" type="ORF">Anas_09693</name>
</gene>
<feature type="domain" description="Aminopeptidase P N-terminal" evidence="7">
    <location>
        <begin position="82"/>
        <end position="223"/>
    </location>
</feature>
<evidence type="ECO:0000313" key="8">
    <source>
        <dbReference type="EMBL" id="KAB7499148.1"/>
    </source>
</evidence>
<keyword evidence="8" id="KW-0031">Aminopeptidase</keyword>
<dbReference type="InterPro" id="IPR007865">
    <property type="entry name" value="Aminopep_P_N"/>
</dbReference>
<feature type="region of interest" description="Disordered" evidence="6">
    <location>
        <begin position="53"/>
        <end position="73"/>
    </location>
</feature>
<reference evidence="8 9" key="1">
    <citation type="journal article" date="2019" name="PLoS Biol.">
        <title>Sex chromosomes control vertical transmission of feminizing Wolbachia symbionts in an isopod.</title>
        <authorList>
            <person name="Becking T."/>
            <person name="Chebbi M.A."/>
            <person name="Giraud I."/>
            <person name="Moumen B."/>
            <person name="Laverre T."/>
            <person name="Caubet Y."/>
            <person name="Peccoud J."/>
            <person name="Gilbert C."/>
            <person name="Cordaux R."/>
        </authorList>
    </citation>
    <scope>NUCLEOTIDE SEQUENCE [LARGE SCALE GENOMIC DNA]</scope>
    <source>
        <strain evidence="8">ANa2</strain>
        <tissue evidence="8">Whole body excluding digestive tract and cuticle</tissue>
    </source>
</reference>
<proteinExistence type="inferred from homology"/>
<dbReference type="AlphaFoldDB" id="A0A5N5SZ06"/>
<sequence>MNFVKRLRVEFPSFERKVFQYYIKRLTSSSSNSIGEKEKRKEYVLPSFSEDGNFSKQSTHSGQPTPSSHPHILRKGEVTGGIIKEEYINRQFRLMDLLNKKGSKKDHHIVILPGMPRRYMIDKIPFLFRQDTDMLYLSGCLEPDCVLVLHTVGNSSGNYKALIFTPPYDPSKELWDGPRTSPSGAPNIWGVNEGLPIPELPRYLSSVEKELHSLNVYHHTDPLNLEIHNLLKDWFSMRSRNMQSPKEFIHALRVVKSPAEINLMRETCRISAESIKATISGCRVPTYEHHLYATVDYHCRMRGAEYLAYPPVIAGGSRANIIHNISNNNIVHPGELVLMDAGSEFRGYSGDVTRVWPVSKEFTPGQRDLYEAVLDVQKHTIAACAERPSLNQLFTLMCSRLGSALQELCILPKSLSDSQLSRAAYGFCPHHVSHYLGMDVHDTPLIPKSNNISVGSIITVEPGVYISEKNTAVDPRYLGIGIRLEDDVLICDDCVEVLTNACPKHPDEN</sequence>
<evidence type="ECO:0000313" key="9">
    <source>
        <dbReference type="Proteomes" id="UP000326759"/>
    </source>
</evidence>
<name>A0A5N5SZ06_9CRUS</name>
<dbReference type="Gene3D" id="3.40.350.10">
    <property type="entry name" value="Creatinase/prolidase N-terminal domain"/>
    <property type="match status" value="1"/>
</dbReference>
<dbReference type="Pfam" id="PF00557">
    <property type="entry name" value="Peptidase_M24"/>
    <property type="match status" value="1"/>
</dbReference>
<dbReference type="OrthoDB" id="4215474at2759"/>
<dbReference type="PANTHER" id="PTHR43226">
    <property type="entry name" value="XAA-PRO AMINOPEPTIDASE 3"/>
    <property type="match status" value="1"/>
</dbReference>
<dbReference type="GO" id="GO:0030145">
    <property type="term" value="F:manganese ion binding"/>
    <property type="evidence" value="ECO:0007669"/>
    <property type="project" value="InterPro"/>
</dbReference>
<accession>A0A5N5SZ06</accession>
<keyword evidence="3" id="KW-0479">Metal-binding</keyword>
<dbReference type="Pfam" id="PF05195">
    <property type="entry name" value="AMP_N"/>
    <property type="match status" value="1"/>
</dbReference>
<evidence type="ECO:0000256" key="5">
    <source>
        <dbReference type="ARBA" id="ARBA00023211"/>
    </source>
</evidence>
<dbReference type="GO" id="GO:0006508">
    <property type="term" value="P:proteolysis"/>
    <property type="evidence" value="ECO:0007669"/>
    <property type="project" value="TreeGrafter"/>
</dbReference>
<keyword evidence="5" id="KW-0464">Manganese</keyword>